<gene>
    <name evidence="2" type="ORF">M9458_043391</name>
</gene>
<dbReference type="Proteomes" id="UP001529510">
    <property type="component" value="Unassembled WGS sequence"/>
</dbReference>
<comment type="caution">
    <text evidence="2">The sequence shown here is derived from an EMBL/GenBank/DDBJ whole genome shotgun (WGS) entry which is preliminary data.</text>
</comment>
<evidence type="ECO:0000256" key="1">
    <source>
        <dbReference type="SAM" id="MobiDB-lite"/>
    </source>
</evidence>
<protein>
    <submittedName>
        <fullName evidence="2">Uncharacterized protein</fullName>
    </submittedName>
</protein>
<evidence type="ECO:0000313" key="3">
    <source>
        <dbReference type="Proteomes" id="UP001529510"/>
    </source>
</evidence>
<feature type="region of interest" description="Disordered" evidence="1">
    <location>
        <begin position="36"/>
        <end position="56"/>
    </location>
</feature>
<organism evidence="2 3">
    <name type="scientific">Cirrhinus mrigala</name>
    <name type="common">Mrigala</name>
    <dbReference type="NCBI Taxonomy" id="683832"/>
    <lineage>
        <taxon>Eukaryota</taxon>
        <taxon>Metazoa</taxon>
        <taxon>Chordata</taxon>
        <taxon>Craniata</taxon>
        <taxon>Vertebrata</taxon>
        <taxon>Euteleostomi</taxon>
        <taxon>Actinopterygii</taxon>
        <taxon>Neopterygii</taxon>
        <taxon>Teleostei</taxon>
        <taxon>Ostariophysi</taxon>
        <taxon>Cypriniformes</taxon>
        <taxon>Cyprinidae</taxon>
        <taxon>Labeoninae</taxon>
        <taxon>Labeonini</taxon>
        <taxon>Cirrhinus</taxon>
    </lineage>
</organism>
<accession>A0ABD0NFG7</accession>
<keyword evidence="3" id="KW-1185">Reference proteome</keyword>
<proteinExistence type="predicted"/>
<name>A0ABD0NFG7_CIRMR</name>
<dbReference type="AlphaFoldDB" id="A0ABD0NFG7"/>
<evidence type="ECO:0000313" key="2">
    <source>
        <dbReference type="EMBL" id="KAL0159666.1"/>
    </source>
</evidence>
<reference evidence="2 3" key="1">
    <citation type="submission" date="2024-05" db="EMBL/GenBank/DDBJ databases">
        <title>Genome sequencing and assembly of Indian major carp, Cirrhinus mrigala (Hamilton, 1822).</title>
        <authorList>
            <person name="Mohindra V."/>
            <person name="Chowdhury L.M."/>
            <person name="Lal K."/>
            <person name="Jena J.K."/>
        </authorList>
    </citation>
    <scope>NUCLEOTIDE SEQUENCE [LARGE SCALE GENOMIC DNA]</scope>
    <source>
        <strain evidence="2">CM1030</strain>
        <tissue evidence="2">Blood</tissue>
    </source>
</reference>
<feature type="non-terminal residue" evidence="2">
    <location>
        <position position="1"/>
    </location>
</feature>
<dbReference type="EMBL" id="JAMKFB020000022">
    <property type="protein sequence ID" value="KAL0159666.1"/>
    <property type="molecule type" value="Genomic_DNA"/>
</dbReference>
<sequence length="56" mass="6491">MLCLLIGQVHALEIQQSLRVPGLVHWSRLDPRPRVHDLHPNGGCDQNHSIRWTPHR</sequence>
<feature type="non-terminal residue" evidence="2">
    <location>
        <position position="56"/>
    </location>
</feature>